<evidence type="ECO:0000259" key="3">
    <source>
        <dbReference type="SMART" id="SM00822"/>
    </source>
</evidence>
<evidence type="ECO:0000313" key="5">
    <source>
        <dbReference type="Proteomes" id="UP001234216"/>
    </source>
</evidence>
<evidence type="ECO:0000313" key="4">
    <source>
        <dbReference type="EMBL" id="MDQ0908908.1"/>
    </source>
</evidence>
<dbReference type="FunFam" id="3.40.50.720:FF:000084">
    <property type="entry name" value="Short-chain dehydrogenase reductase"/>
    <property type="match status" value="1"/>
</dbReference>
<dbReference type="SUPFAM" id="SSF51735">
    <property type="entry name" value="NAD(P)-binding Rossmann-fold domains"/>
    <property type="match status" value="1"/>
</dbReference>
<dbReference type="AlphaFoldDB" id="A0AAW8FGD5"/>
<dbReference type="NCBIfam" id="NF009466">
    <property type="entry name" value="PRK12826.1-2"/>
    <property type="match status" value="1"/>
</dbReference>
<organism evidence="4 5">
    <name type="scientific">Streptomyces canus</name>
    <dbReference type="NCBI Taxonomy" id="58343"/>
    <lineage>
        <taxon>Bacteria</taxon>
        <taxon>Bacillati</taxon>
        <taxon>Actinomycetota</taxon>
        <taxon>Actinomycetes</taxon>
        <taxon>Kitasatosporales</taxon>
        <taxon>Streptomycetaceae</taxon>
        <taxon>Streptomyces</taxon>
        <taxon>Streptomyces aurantiacus group</taxon>
    </lineage>
</organism>
<sequence length="245" mass="25270">MRLDVAGKRIVVTGGTRGIGRTISLAFAQAGARVLAVHRADGSAAAELARQLKETGGAHAVVRADLTDPAEVAELVDAARTALGGVDVLVNNAGVDGHERIEQLAPEEWHRVLDGDLTTVFLVTQAFLPLLDEAASVVNVGAAVSLRGFAGRAHYTAAKAGVIGLTRSLCKEFGPRGLRFNTVAPGVIATDPAEELPPPLLAKVRSMTALGRLGTPEDVAGAVLYLASDLARYVTGATLNVDGGI</sequence>
<dbReference type="PROSITE" id="PS00061">
    <property type="entry name" value="ADH_SHORT"/>
    <property type="match status" value="1"/>
</dbReference>
<dbReference type="PANTHER" id="PTHR42760">
    <property type="entry name" value="SHORT-CHAIN DEHYDROGENASES/REDUCTASES FAMILY MEMBER"/>
    <property type="match status" value="1"/>
</dbReference>
<dbReference type="InterPro" id="IPR057326">
    <property type="entry name" value="KR_dom"/>
</dbReference>
<dbReference type="PRINTS" id="PR00081">
    <property type="entry name" value="GDHRDH"/>
</dbReference>
<gene>
    <name evidence="4" type="ORF">QFZ22_004893</name>
</gene>
<proteinExistence type="inferred from homology"/>
<dbReference type="PRINTS" id="PR00080">
    <property type="entry name" value="SDRFAMILY"/>
</dbReference>
<dbReference type="RefSeq" id="WP_306978541.1">
    <property type="nucleotide sequence ID" value="NZ_JAUSYQ010000002.1"/>
</dbReference>
<evidence type="ECO:0000256" key="2">
    <source>
        <dbReference type="ARBA" id="ARBA00023002"/>
    </source>
</evidence>
<evidence type="ECO:0000256" key="1">
    <source>
        <dbReference type="ARBA" id="ARBA00006484"/>
    </source>
</evidence>
<dbReference type="GO" id="GO:0030497">
    <property type="term" value="P:fatty acid elongation"/>
    <property type="evidence" value="ECO:0007669"/>
    <property type="project" value="TreeGrafter"/>
</dbReference>
<dbReference type="InterPro" id="IPR020904">
    <property type="entry name" value="Sc_DH/Rdtase_CS"/>
</dbReference>
<dbReference type="GO" id="GO:0004316">
    <property type="term" value="F:3-oxoacyl-[acyl-carrier-protein] reductase (NADPH) activity"/>
    <property type="evidence" value="ECO:0007669"/>
    <property type="project" value="UniProtKB-EC"/>
</dbReference>
<accession>A0AAW8FGD5</accession>
<dbReference type="SMART" id="SM00822">
    <property type="entry name" value="PKS_KR"/>
    <property type="match status" value="1"/>
</dbReference>
<dbReference type="Gene3D" id="3.40.50.720">
    <property type="entry name" value="NAD(P)-binding Rossmann-like Domain"/>
    <property type="match status" value="1"/>
</dbReference>
<protein>
    <submittedName>
        <fullName evidence="4">3-oxoacyl-[acyl-carrier protein] reductase</fullName>
        <ecNumber evidence="4">1.1.1.100</ecNumber>
    </submittedName>
</protein>
<dbReference type="InterPro" id="IPR002347">
    <property type="entry name" value="SDR_fam"/>
</dbReference>
<dbReference type="InterPro" id="IPR036291">
    <property type="entry name" value="NAD(P)-bd_dom_sf"/>
</dbReference>
<feature type="domain" description="Ketoreductase" evidence="3">
    <location>
        <begin position="8"/>
        <end position="191"/>
    </location>
</feature>
<dbReference type="PANTHER" id="PTHR42760:SF40">
    <property type="entry name" value="3-OXOACYL-[ACYL-CARRIER-PROTEIN] REDUCTASE, CHLOROPLASTIC"/>
    <property type="match status" value="1"/>
</dbReference>
<keyword evidence="2 4" id="KW-0560">Oxidoreductase</keyword>
<comment type="caution">
    <text evidence="4">The sequence shown here is derived from an EMBL/GenBank/DDBJ whole genome shotgun (WGS) entry which is preliminary data.</text>
</comment>
<dbReference type="Proteomes" id="UP001234216">
    <property type="component" value="Unassembled WGS sequence"/>
</dbReference>
<dbReference type="EC" id="1.1.1.100" evidence="4"/>
<dbReference type="EMBL" id="JAUSZV010000005">
    <property type="protein sequence ID" value="MDQ0908908.1"/>
    <property type="molecule type" value="Genomic_DNA"/>
</dbReference>
<name>A0AAW8FGD5_9ACTN</name>
<reference evidence="4" key="1">
    <citation type="submission" date="2023-07" db="EMBL/GenBank/DDBJ databases">
        <title>Comparative genomics of wheat-associated soil bacteria to identify genetic determinants of phenazine resistance.</title>
        <authorList>
            <person name="Mouncey N."/>
        </authorList>
    </citation>
    <scope>NUCLEOTIDE SEQUENCE</scope>
    <source>
        <strain evidence="4">V4I22</strain>
    </source>
</reference>
<dbReference type="Pfam" id="PF13561">
    <property type="entry name" value="adh_short_C2"/>
    <property type="match status" value="1"/>
</dbReference>
<comment type="similarity">
    <text evidence="1">Belongs to the short-chain dehydrogenases/reductases (SDR) family.</text>
</comment>